<gene>
    <name evidence="2" type="ORF">CCUS01_00879</name>
</gene>
<dbReference type="EMBL" id="MPDP01000223">
    <property type="protein sequence ID" value="KAK1470764.1"/>
    <property type="molecule type" value="Genomic_DNA"/>
</dbReference>
<reference evidence="2" key="1">
    <citation type="submission" date="2016-11" db="EMBL/GenBank/DDBJ databases">
        <title>The genome sequence of Colletotrichum cuscutae.</title>
        <authorList>
            <person name="Baroncelli R."/>
        </authorList>
    </citation>
    <scope>NUCLEOTIDE SEQUENCE</scope>
    <source>
        <strain evidence="2">IMI 304802</strain>
    </source>
</reference>
<evidence type="ECO:0000313" key="3">
    <source>
        <dbReference type="Proteomes" id="UP001239213"/>
    </source>
</evidence>
<organism evidence="2 3">
    <name type="scientific">Colletotrichum cuscutae</name>
    <dbReference type="NCBI Taxonomy" id="1209917"/>
    <lineage>
        <taxon>Eukaryota</taxon>
        <taxon>Fungi</taxon>
        <taxon>Dikarya</taxon>
        <taxon>Ascomycota</taxon>
        <taxon>Pezizomycotina</taxon>
        <taxon>Sordariomycetes</taxon>
        <taxon>Hypocreomycetidae</taxon>
        <taxon>Glomerellales</taxon>
        <taxon>Glomerellaceae</taxon>
        <taxon>Colletotrichum</taxon>
        <taxon>Colletotrichum acutatum species complex</taxon>
    </lineage>
</organism>
<proteinExistence type="predicted"/>
<comment type="caution">
    <text evidence="2">The sequence shown here is derived from an EMBL/GenBank/DDBJ whole genome shotgun (WGS) entry which is preliminary data.</text>
</comment>
<keyword evidence="3" id="KW-1185">Reference proteome</keyword>
<dbReference type="AlphaFoldDB" id="A0AAI9V4R3"/>
<protein>
    <submittedName>
        <fullName evidence="2">Uncharacterized protein</fullName>
    </submittedName>
</protein>
<sequence length="88" mass="9702">MLADLGWTGPTDYDENLQFRFLAIPVAPKPLPSFRESGSSLKNLTMLHSRALSSLTAATELNHTDPRISKDHHRKGGRVGYGARLRSA</sequence>
<name>A0AAI9V4R3_9PEZI</name>
<feature type="region of interest" description="Disordered" evidence="1">
    <location>
        <begin position="63"/>
        <end position="88"/>
    </location>
</feature>
<evidence type="ECO:0000313" key="2">
    <source>
        <dbReference type="EMBL" id="KAK1470764.1"/>
    </source>
</evidence>
<evidence type="ECO:0000256" key="1">
    <source>
        <dbReference type="SAM" id="MobiDB-lite"/>
    </source>
</evidence>
<dbReference type="Proteomes" id="UP001239213">
    <property type="component" value="Unassembled WGS sequence"/>
</dbReference>
<accession>A0AAI9V4R3</accession>